<comment type="caution">
    <text evidence="3">The sequence shown here is derived from an EMBL/GenBank/DDBJ whole genome shotgun (WGS) entry which is preliminary data.</text>
</comment>
<protein>
    <submittedName>
        <fullName evidence="3">Uncharacterized protein</fullName>
    </submittedName>
</protein>
<evidence type="ECO:0000313" key="4">
    <source>
        <dbReference type="Proteomes" id="UP000263268"/>
    </source>
</evidence>
<feature type="region of interest" description="Disordered" evidence="2">
    <location>
        <begin position="91"/>
        <end position="113"/>
    </location>
</feature>
<sequence>MKKADLKKVIKPLVKECIQEVLLEEGLLSNIVSEVATGLQGNVIVENNKNVENVFNENSQRKEEQLKKLSEQKRKMLDAIGRDAFNGVDLFEGTTPAPAQKETTAGSVDLGNPGDSGVDISSLIGGASKIWGAMK</sequence>
<organism evidence="3 4">
    <name type="scientific">Xanthomarina gelatinilytica</name>
    <dbReference type="NCBI Taxonomy" id="1137281"/>
    <lineage>
        <taxon>Bacteria</taxon>
        <taxon>Pseudomonadati</taxon>
        <taxon>Bacteroidota</taxon>
        <taxon>Flavobacteriia</taxon>
        <taxon>Flavobacteriales</taxon>
        <taxon>Flavobacteriaceae</taxon>
        <taxon>Xanthomarina</taxon>
    </lineage>
</organism>
<dbReference type="EMBL" id="DPRK01000168">
    <property type="protein sequence ID" value="HCY81952.1"/>
    <property type="molecule type" value="Genomic_DNA"/>
</dbReference>
<gene>
    <name evidence="3" type="ORF">DHV22_10315</name>
</gene>
<evidence type="ECO:0000256" key="1">
    <source>
        <dbReference type="SAM" id="Coils"/>
    </source>
</evidence>
<name>A0A3D6BRT6_9FLAO</name>
<accession>A0A3D6BRT6</accession>
<keyword evidence="1" id="KW-0175">Coiled coil</keyword>
<reference evidence="3 4" key="1">
    <citation type="journal article" date="2018" name="Nat. Biotechnol.">
        <title>A standardized bacterial taxonomy based on genome phylogeny substantially revises the tree of life.</title>
        <authorList>
            <person name="Parks D.H."/>
            <person name="Chuvochina M."/>
            <person name="Waite D.W."/>
            <person name="Rinke C."/>
            <person name="Skarshewski A."/>
            <person name="Chaumeil P.A."/>
            <person name="Hugenholtz P."/>
        </authorList>
    </citation>
    <scope>NUCLEOTIDE SEQUENCE [LARGE SCALE GENOMIC DNA]</scope>
    <source>
        <strain evidence="3">UBA10227</strain>
    </source>
</reference>
<dbReference type="AlphaFoldDB" id="A0A3D6BRT6"/>
<dbReference type="Proteomes" id="UP000263268">
    <property type="component" value="Unassembled WGS sequence"/>
</dbReference>
<evidence type="ECO:0000313" key="3">
    <source>
        <dbReference type="EMBL" id="HCY81952.1"/>
    </source>
</evidence>
<proteinExistence type="predicted"/>
<feature type="coiled-coil region" evidence="1">
    <location>
        <begin position="52"/>
        <end position="79"/>
    </location>
</feature>
<evidence type="ECO:0000256" key="2">
    <source>
        <dbReference type="SAM" id="MobiDB-lite"/>
    </source>
</evidence>